<evidence type="ECO:0000256" key="1">
    <source>
        <dbReference type="SAM" id="MobiDB-lite"/>
    </source>
</evidence>
<dbReference type="Proteomes" id="UP001447188">
    <property type="component" value="Unassembled WGS sequence"/>
</dbReference>
<feature type="compositionally biased region" description="Basic and acidic residues" evidence="1">
    <location>
        <begin position="67"/>
        <end position="82"/>
    </location>
</feature>
<proteinExistence type="predicted"/>
<evidence type="ECO:0000313" key="2">
    <source>
        <dbReference type="EMBL" id="KAL0640462.1"/>
    </source>
</evidence>
<comment type="caution">
    <text evidence="2">The sequence shown here is derived from an EMBL/GenBank/DDBJ whole genome shotgun (WGS) entry which is preliminary data.</text>
</comment>
<feature type="region of interest" description="Disordered" evidence="1">
    <location>
        <begin position="67"/>
        <end position="90"/>
    </location>
</feature>
<name>A0ABR3GX27_9PEZI</name>
<keyword evidence="3" id="KW-1185">Reference proteome</keyword>
<dbReference type="EMBL" id="JBBBZM010000003">
    <property type="protein sequence ID" value="KAL0640462.1"/>
    <property type="molecule type" value="Genomic_DNA"/>
</dbReference>
<organism evidence="2 3">
    <name type="scientific">Discina gigas</name>
    <dbReference type="NCBI Taxonomy" id="1032678"/>
    <lineage>
        <taxon>Eukaryota</taxon>
        <taxon>Fungi</taxon>
        <taxon>Dikarya</taxon>
        <taxon>Ascomycota</taxon>
        <taxon>Pezizomycotina</taxon>
        <taxon>Pezizomycetes</taxon>
        <taxon>Pezizales</taxon>
        <taxon>Discinaceae</taxon>
        <taxon>Discina</taxon>
    </lineage>
</organism>
<gene>
    <name evidence="2" type="ORF">Q9L58_000432</name>
</gene>
<protein>
    <submittedName>
        <fullName evidence="2">Uncharacterized protein</fullName>
    </submittedName>
</protein>
<feature type="region of interest" description="Disordered" evidence="1">
    <location>
        <begin position="129"/>
        <end position="151"/>
    </location>
</feature>
<accession>A0ABR3GX27</accession>
<sequence>MIGEEARPLVTPSPSLNKTIISPVRLCYVCSKPKTFYWRKAVVDGKKREVCNACCCALWRQRRKSSSDKRNNVEEAVVDERLTAGNTRPQDEISRMQRATPAPVRQPLQQRHAAQDIQLEVVDGMQLSRPQGRDWSTRRPGTHRFRADRSSTVRGPGEDLAAFAKSLGWLSQLLERACKECSAEEIGWLEQYLGNEWRVDEMGIFIHGFLSGIAKNQGAMNVFGNCFS</sequence>
<reference evidence="2 3" key="1">
    <citation type="submission" date="2024-02" db="EMBL/GenBank/DDBJ databases">
        <title>Discinaceae phylogenomics.</title>
        <authorList>
            <person name="Dirks A.C."/>
            <person name="James T.Y."/>
        </authorList>
    </citation>
    <scope>NUCLEOTIDE SEQUENCE [LARGE SCALE GENOMIC DNA]</scope>
    <source>
        <strain evidence="2 3">ACD0624</strain>
    </source>
</reference>
<evidence type="ECO:0000313" key="3">
    <source>
        <dbReference type="Proteomes" id="UP001447188"/>
    </source>
</evidence>